<dbReference type="OrthoDB" id="9782658at2"/>
<gene>
    <name evidence="4" type="ORF">SAMN02745194_01344</name>
</gene>
<keyword evidence="1" id="KW-0482">Metalloprotease</keyword>
<evidence type="ECO:0000259" key="2">
    <source>
        <dbReference type="Pfam" id="PF07171"/>
    </source>
</evidence>
<dbReference type="PIRSF" id="PIRSF012702">
    <property type="entry name" value="UCP012702"/>
    <property type="match status" value="1"/>
</dbReference>
<accession>A0A1M6F050</accession>
<evidence type="ECO:0000259" key="3">
    <source>
        <dbReference type="Pfam" id="PF07364"/>
    </source>
</evidence>
<reference evidence="4 5" key="1">
    <citation type="submission" date="2016-11" db="EMBL/GenBank/DDBJ databases">
        <authorList>
            <person name="Jaros S."/>
            <person name="Januszkiewicz K."/>
            <person name="Wedrychowicz H."/>
        </authorList>
    </citation>
    <scope>NUCLEOTIDE SEQUENCE [LARGE SCALE GENOMIC DNA]</scope>
    <source>
        <strain evidence="4 5">DSM 14916</strain>
    </source>
</reference>
<keyword evidence="1" id="KW-0479">Metal-binding</keyword>
<dbReference type="GO" id="GO:0046872">
    <property type="term" value="F:metal ion binding"/>
    <property type="evidence" value="ECO:0007669"/>
    <property type="project" value="UniProtKB-KW"/>
</dbReference>
<organism evidence="4 5">
    <name type="scientific">Muricoccus roseus</name>
    <dbReference type="NCBI Taxonomy" id="198092"/>
    <lineage>
        <taxon>Bacteria</taxon>
        <taxon>Pseudomonadati</taxon>
        <taxon>Pseudomonadota</taxon>
        <taxon>Alphaproteobacteria</taxon>
        <taxon>Acetobacterales</taxon>
        <taxon>Roseomonadaceae</taxon>
        <taxon>Muricoccus</taxon>
    </lineage>
</organism>
<dbReference type="InterPro" id="IPR010799">
    <property type="entry name" value="MlrC_C"/>
</dbReference>
<keyword evidence="1" id="KW-0645">Protease</keyword>
<dbReference type="GO" id="GO:0006508">
    <property type="term" value="P:proteolysis"/>
    <property type="evidence" value="ECO:0007669"/>
    <property type="project" value="UniProtKB-KW"/>
</dbReference>
<dbReference type="InterPro" id="IPR009197">
    <property type="entry name" value="MlrC"/>
</dbReference>
<feature type="domain" description="Microcystin LR degradation protein MlrC C-terminal" evidence="2">
    <location>
        <begin position="307"/>
        <end position="481"/>
    </location>
</feature>
<dbReference type="AlphaFoldDB" id="A0A1M6F050"/>
<dbReference type="InterPro" id="IPR015995">
    <property type="entry name" value="MlrC_N"/>
</dbReference>
<evidence type="ECO:0000256" key="1">
    <source>
        <dbReference type="PIRNR" id="PIRNR012702"/>
    </source>
</evidence>
<keyword evidence="5" id="KW-1185">Reference proteome</keyword>
<dbReference type="RefSeq" id="WP_073132879.1">
    <property type="nucleotide sequence ID" value="NZ_FQZF01000006.1"/>
</dbReference>
<proteinExistence type="inferred from homology"/>
<evidence type="ECO:0000313" key="5">
    <source>
        <dbReference type="Proteomes" id="UP000184387"/>
    </source>
</evidence>
<keyword evidence="1" id="KW-0378">Hydrolase</keyword>
<sequence length="502" mass="52917">MRIAIGGFLHESHSFAPVPTGWRDFAEPGGWPAPQRPAGLLEGLRGTGVPAAGAIEAGERSGLRLAPLSWAFANPAGPVTAEAFERVAAWIVSDLSAAMAQEPLDGIYLDLHGAMVAEAFPDAEGELLRRVRAVAGPDMPITCSLDPHCNLTAAMVERSDAVSPFRTYPHVDMKQAGARALRLLLERIRRGRPFARAYRQVDFWLPITSQCTLVPPMSEVFAERERIATRHGVAELAFCFGFPYADFPGCGMAIAAYAADQGAADAAADEFLALLNRRERDFAGEILPAARAVAEAMKVQASRPVVLADTQDNPGGGGHGDTTGLLAELVRQGARQAVVGSINDAESAAACHKAGEGATLSLRLGGKSDGAPLDVTARVLRLSNGRFTCTGAMAGGNPADLGPSALIAIGGVKVIITSRKMQAYDLALFRHIGVEPAQERIVAVKSSVHFRADFQPIAERVLVVAAPGPVVADPATLPFRNLRPGLRLRPGANDVFAPASRG</sequence>
<dbReference type="EMBL" id="FQZF01000006">
    <property type="protein sequence ID" value="SHI91021.1"/>
    <property type="molecule type" value="Genomic_DNA"/>
</dbReference>
<comment type="similarity">
    <text evidence="1">Belongs to the peptidase M81 family.</text>
</comment>
<feature type="domain" description="Microcystin LR degradation protein MlrC N-terminal" evidence="3">
    <location>
        <begin position="2"/>
        <end position="297"/>
    </location>
</feature>
<dbReference type="STRING" id="198092.SAMN02745194_01344"/>
<protein>
    <recommendedName>
        <fullName evidence="1">Microcystinase C</fullName>
        <shortName evidence="1">MlrC</shortName>
    </recommendedName>
</protein>
<evidence type="ECO:0000313" key="4">
    <source>
        <dbReference type="EMBL" id="SHI91021.1"/>
    </source>
</evidence>
<dbReference type="Pfam" id="PF07364">
    <property type="entry name" value="DUF1485"/>
    <property type="match status" value="1"/>
</dbReference>
<dbReference type="Pfam" id="PF07171">
    <property type="entry name" value="MlrC_C"/>
    <property type="match status" value="1"/>
</dbReference>
<name>A0A1M6F050_9PROT</name>
<comment type="function">
    <text evidence="1">Involved in peptidolytic degradation of cyclic heptapeptide hepatotoxin microcystin (MC).</text>
</comment>
<dbReference type="Proteomes" id="UP000184387">
    <property type="component" value="Unassembled WGS sequence"/>
</dbReference>
<comment type="cofactor">
    <cofactor evidence="1">
        <name>Zn(2+)</name>
        <dbReference type="ChEBI" id="CHEBI:29105"/>
    </cofactor>
    <text evidence="1">Binds 1 zinc ion per subunit.</text>
</comment>
<dbReference type="GO" id="GO:0008237">
    <property type="term" value="F:metallopeptidase activity"/>
    <property type="evidence" value="ECO:0007669"/>
    <property type="project" value="UniProtKB-KW"/>
</dbReference>